<protein>
    <recommendedName>
        <fullName evidence="12">YeeE/YedE family protein</fullName>
    </recommendedName>
</protein>
<dbReference type="PANTHER" id="PTHR30574:SF1">
    <property type="entry name" value="SULPHUR TRANSPORT DOMAIN-CONTAINING PROTEIN"/>
    <property type="match status" value="1"/>
</dbReference>
<evidence type="ECO:0000256" key="4">
    <source>
        <dbReference type="ARBA" id="ARBA00022519"/>
    </source>
</evidence>
<dbReference type="EMBL" id="CAJJDN010000084">
    <property type="protein sequence ID" value="CAD8105284.1"/>
    <property type="molecule type" value="Genomic_DNA"/>
</dbReference>
<keyword evidence="2" id="KW-0813">Transport</keyword>
<feature type="transmembrane region" description="Helical" evidence="9">
    <location>
        <begin position="341"/>
        <end position="361"/>
    </location>
</feature>
<organism evidence="10 11">
    <name type="scientific">Paramecium sonneborni</name>
    <dbReference type="NCBI Taxonomy" id="65129"/>
    <lineage>
        <taxon>Eukaryota</taxon>
        <taxon>Sar</taxon>
        <taxon>Alveolata</taxon>
        <taxon>Ciliophora</taxon>
        <taxon>Intramacronucleata</taxon>
        <taxon>Oligohymenophorea</taxon>
        <taxon>Peniculida</taxon>
        <taxon>Parameciidae</taxon>
        <taxon>Paramecium</taxon>
    </lineage>
</organism>
<keyword evidence="4" id="KW-0997">Cell inner membrane</keyword>
<gene>
    <name evidence="10" type="ORF">PSON_ATCC_30995.1.T0840071</name>
</gene>
<evidence type="ECO:0000256" key="9">
    <source>
        <dbReference type="SAM" id="Phobius"/>
    </source>
</evidence>
<evidence type="ECO:0000256" key="6">
    <source>
        <dbReference type="ARBA" id="ARBA00022989"/>
    </source>
</evidence>
<evidence type="ECO:0000256" key="5">
    <source>
        <dbReference type="ARBA" id="ARBA00022692"/>
    </source>
</evidence>
<feature type="transmembrane region" description="Helical" evidence="9">
    <location>
        <begin position="532"/>
        <end position="551"/>
    </location>
</feature>
<feature type="transmembrane region" description="Helical" evidence="9">
    <location>
        <begin position="610"/>
        <end position="634"/>
    </location>
</feature>
<reference evidence="10" key="1">
    <citation type="submission" date="2021-01" db="EMBL/GenBank/DDBJ databases">
        <authorList>
            <consortium name="Genoscope - CEA"/>
            <person name="William W."/>
        </authorList>
    </citation>
    <scope>NUCLEOTIDE SEQUENCE</scope>
</reference>
<accession>A0A8S1PQV3</accession>
<proteinExistence type="predicted"/>
<evidence type="ECO:0000256" key="2">
    <source>
        <dbReference type="ARBA" id="ARBA00022448"/>
    </source>
</evidence>
<comment type="caution">
    <text evidence="10">The sequence shown here is derived from an EMBL/GenBank/DDBJ whole genome shotgun (WGS) entry which is preliminary data.</text>
</comment>
<dbReference type="InterPro" id="IPR007272">
    <property type="entry name" value="Sulf_transp_TsuA/YedE"/>
</dbReference>
<feature type="transmembrane region" description="Helical" evidence="9">
    <location>
        <begin position="423"/>
        <end position="441"/>
    </location>
</feature>
<comment type="subcellular location">
    <subcellularLocation>
        <location evidence="1">Cell inner membrane</location>
        <topology evidence="1">Multi-pass membrane protein</topology>
    </subcellularLocation>
</comment>
<dbReference type="Proteomes" id="UP000692954">
    <property type="component" value="Unassembled WGS sequence"/>
</dbReference>
<dbReference type="InterPro" id="IPR046513">
    <property type="entry name" value="DUF6691"/>
</dbReference>
<feature type="compositionally biased region" description="Basic and acidic residues" evidence="8">
    <location>
        <begin position="680"/>
        <end position="690"/>
    </location>
</feature>
<dbReference type="GO" id="GO:0005886">
    <property type="term" value="C:plasma membrane"/>
    <property type="evidence" value="ECO:0007669"/>
    <property type="project" value="UniProtKB-SubCell"/>
</dbReference>
<keyword evidence="3" id="KW-1003">Cell membrane</keyword>
<name>A0A8S1PQV3_9CILI</name>
<keyword evidence="5 9" id="KW-0812">Transmembrane</keyword>
<dbReference type="PANTHER" id="PTHR30574">
    <property type="entry name" value="INNER MEMBRANE PROTEIN YEDE"/>
    <property type="match status" value="1"/>
</dbReference>
<dbReference type="AlphaFoldDB" id="A0A8S1PQV3"/>
<feature type="transmembrane region" description="Helical" evidence="9">
    <location>
        <begin position="640"/>
        <end position="661"/>
    </location>
</feature>
<sequence length="717" mass="79187">MVFWNGTDIGLAVIGGALIGIATSLHYIVKGRVTGFSGILYSIVTYDLPSFFWKVSLMMGVVIASSIFYLAYGTEKAIIDGGTPAYDDLLILTQIGWGGSIIAGFCVGFGTKMGNGCTSGHGVCGLPRLAPRSIVAVSCFMGMGLLTASIKENFIPLEHPKPIDYDHEACAITTLVLAFVIIIVMAGFQYLKKRELLIDLAVATLVGFIFGLGLAISGMVKRSKIIGFLAINDRWDPTLLFVMVTPVVLIDYYNELHNNTQRYQTEKCLFYSYWIFYTLKNQQEIVMHQYYDNFYQYLLIKQKYKIFNQNFSINTQVNQTRFEQFLLISKILMVFWNGTDIGLAVIGGALIGIATSLHYIVKGRVTGFSGILYSIVTYDLPSFFWKVSLMMGVVIASSIFYLAYGTEKAIIDGGTPAYDDLLILTQIGWGGSIIAGFCVGFGTKMGNGCTSGHGVCGLPRLAPRSIVAVSCFMGMGLLTASIKENFIPLEHPKPIDYDHEACAITTLVLAFVIIIVMAGFQYLKKRELLIDLAVATLVGFIFGLGLAISGMVKRSKIIGFLAINDRWDPTLLFVMVTPVVINFFAFRAKEKPYLNSKYEIPTNNVIDWKLVCGASIFGFGWGVGGFCPGPAFALFPQFTVHINILFMGTLVIGQLSANYFVKWVDERNKYDQIKPQPDQQSKEQQQKEQIPDVSKQQLAESPSDRKNDAPDNTAKIN</sequence>
<feature type="transmembrane region" description="Helical" evidence="9">
    <location>
        <begin position="382"/>
        <end position="403"/>
    </location>
</feature>
<feature type="transmembrane region" description="Helical" evidence="9">
    <location>
        <begin position="90"/>
        <end position="110"/>
    </location>
</feature>
<feature type="transmembrane region" description="Helical" evidence="9">
    <location>
        <begin position="51"/>
        <end position="70"/>
    </location>
</feature>
<feature type="transmembrane region" description="Helical" evidence="9">
    <location>
        <begin position="502"/>
        <end position="520"/>
    </location>
</feature>
<dbReference type="Pfam" id="PF20398">
    <property type="entry name" value="DUF6691"/>
    <property type="match status" value="2"/>
</dbReference>
<feature type="region of interest" description="Disordered" evidence="8">
    <location>
        <begin position="671"/>
        <end position="717"/>
    </location>
</feature>
<evidence type="ECO:0000256" key="7">
    <source>
        <dbReference type="ARBA" id="ARBA00023136"/>
    </source>
</evidence>
<evidence type="ECO:0000313" key="11">
    <source>
        <dbReference type="Proteomes" id="UP000692954"/>
    </source>
</evidence>
<evidence type="ECO:0008006" key="12">
    <source>
        <dbReference type="Google" id="ProtNLM"/>
    </source>
</evidence>
<keyword evidence="7 9" id="KW-0472">Membrane</keyword>
<feature type="transmembrane region" description="Helical" evidence="9">
    <location>
        <begin position="169"/>
        <end position="190"/>
    </location>
</feature>
<evidence type="ECO:0000256" key="8">
    <source>
        <dbReference type="SAM" id="MobiDB-lite"/>
    </source>
</evidence>
<keyword evidence="11" id="KW-1185">Reference proteome</keyword>
<evidence type="ECO:0000313" key="10">
    <source>
        <dbReference type="EMBL" id="CAD8105284.1"/>
    </source>
</evidence>
<keyword evidence="6 9" id="KW-1133">Transmembrane helix</keyword>
<feature type="transmembrane region" description="Helical" evidence="9">
    <location>
        <begin position="9"/>
        <end position="29"/>
    </location>
</feature>
<feature type="transmembrane region" description="Helical" evidence="9">
    <location>
        <begin position="571"/>
        <end position="589"/>
    </location>
</feature>
<evidence type="ECO:0000256" key="3">
    <source>
        <dbReference type="ARBA" id="ARBA00022475"/>
    </source>
</evidence>
<dbReference type="OrthoDB" id="10254418at2759"/>
<evidence type="ECO:0000256" key="1">
    <source>
        <dbReference type="ARBA" id="ARBA00004429"/>
    </source>
</evidence>
<feature type="transmembrane region" description="Helical" evidence="9">
    <location>
        <begin position="196"/>
        <end position="216"/>
    </location>
</feature>